<evidence type="ECO:0000313" key="2">
    <source>
        <dbReference type="EMBL" id="KAG2628012.1"/>
    </source>
</evidence>
<evidence type="ECO:0000313" key="3">
    <source>
        <dbReference type="Proteomes" id="UP000823388"/>
    </source>
</evidence>
<reference evidence="2" key="1">
    <citation type="submission" date="2020-05" db="EMBL/GenBank/DDBJ databases">
        <title>WGS assembly of Panicum virgatum.</title>
        <authorList>
            <person name="Lovell J.T."/>
            <person name="Jenkins J."/>
            <person name="Shu S."/>
            <person name="Juenger T.E."/>
            <person name="Schmutz J."/>
        </authorList>
    </citation>
    <scope>NUCLEOTIDE SEQUENCE</scope>
    <source>
        <strain evidence="2">AP13</strain>
    </source>
</reference>
<proteinExistence type="predicted"/>
<evidence type="ECO:0000256" key="1">
    <source>
        <dbReference type="SAM" id="MobiDB-lite"/>
    </source>
</evidence>
<sequence length="199" mass="21433">MCRTRNTYYHTPIYALGGPGDLGRGARRGPIHFPDGPRPPLPSLPRVSRHDRSQQDRASRGRDSDSDSDRRSGATASAGWRLPPPPSDQQAGQVDSTPPRSSVPVFPNPDQVPAAGGPPGRTSVGATSGSASHLRRLESAPLPPAAATLYLGAPTPADPIPRYGNCKPYHVVEDEMMQKNFFWRGTDIDCDPTVVDEMM</sequence>
<name>A0A8T0UUM2_PANVG</name>
<gene>
    <name evidence="2" type="ORF">PVAP13_3KG267398</name>
</gene>
<dbReference type="Proteomes" id="UP000823388">
    <property type="component" value="Chromosome 3K"/>
</dbReference>
<feature type="compositionally biased region" description="Basic and acidic residues" evidence="1">
    <location>
        <begin position="48"/>
        <end position="72"/>
    </location>
</feature>
<dbReference type="AlphaFoldDB" id="A0A8T0UUM2"/>
<accession>A0A8T0UUM2</accession>
<protein>
    <submittedName>
        <fullName evidence="2">Uncharacterized protein</fullName>
    </submittedName>
</protein>
<comment type="caution">
    <text evidence="2">The sequence shown here is derived from an EMBL/GenBank/DDBJ whole genome shotgun (WGS) entry which is preliminary data.</text>
</comment>
<organism evidence="2 3">
    <name type="scientific">Panicum virgatum</name>
    <name type="common">Blackwell switchgrass</name>
    <dbReference type="NCBI Taxonomy" id="38727"/>
    <lineage>
        <taxon>Eukaryota</taxon>
        <taxon>Viridiplantae</taxon>
        <taxon>Streptophyta</taxon>
        <taxon>Embryophyta</taxon>
        <taxon>Tracheophyta</taxon>
        <taxon>Spermatophyta</taxon>
        <taxon>Magnoliopsida</taxon>
        <taxon>Liliopsida</taxon>
        <taxon>Poales</taxon>
        <taxon>Poaceae</taxon>
        <taxon>PACMAD clade</taxon>
        <taxon>Panicoideae</taxon>
        <taxon>Panicodae</taxon>
        <taxon>Paniceae</taxon>
        <taxon>Panicinae</taxon>
        <taxon>Panicum</taxon>
        <taxon>Panicum sect. Hiantes</taxon>
    </lineage>
</organism>
<dbReference type="EMBL" id="CM029041">
    <property type="protein sequence ID" value="KAG2628012.1"/>
    <property type="molecule type" value="Genomic_DNA"/>
</dbReference>
<feature type="compositionally biased region" description="Polar residues" evidence="1">
    <location>
        <begin position="88"/>
        <end position="100"/>
    </location>
</feature>
<keyword evidence="3" id="KW-1185">Reference proteome</keyword>
<feature type="region of interest" description="Disordered" evidence="1">
    <location>
        <begin position="11"/>
        <end position="133"/>
    </location>
</feature>